<dbReference type="EMBL" id="CP036261">
    <property type="protein sequence ID" value="QDS87385.1"/>
    <property type="molecule type" value="Genomic_DNA"/>
</dbReference>
<evidence type="ECO:0000313" key="3">
    <source>
        <dbReference type="Proteomes" id="UP000319557"/>
    </source>
</evidence>
<dbReference type="GO" id="GO:1990281">
    <property type="term" value="C:efflux pump complex"/>
    <property type="evidence" value="ECO:0007669"/>
    <property type="project" value="TreeGrafter"/>
</dbReference>
<evidence type="ECO:0000313" key="2">
    <source>
        <dbReference type="EMBL" id="QDS87385.1"/>
    </source>
</evidence>
<dbReference type="RefSeq" id="WP_145343712.1">
    <property type="nucleotide sequence ID" value="NZ_CP036261.1"/>
</dbReference>
<proteinExistence type="predicted"/>
<dbReference type="Gene3D" id="2.40.50.100">
    <property type="match status" value="1"/>
</dbReference>
<gene>
    <name evidence="2" type="ORF">EC9_15630</name>
</gene>
<accession>A0A517LXN0</accession>
<reference evidence="2 3" key="1">
    <citation type="submission" date="2019-02" db="EMBL/GenBank/DDBJ databases">
        <title>Deep-cultivation of Planctomycetes and their phenomic and genomic characterization uncovers novel biology.</title>
        <authorList>
            <person name="Wiegand S."/>
            <person name="Jogler M."/>
            <person name="Boedeker C."/>
            <person name="Pinto D."/>
            <person name="Vollmers J."/>
            <person name="Rivas-Marin E."/>
            <person name="Kohn T."/>
            <person name="Peeters S.H."/>
            <person name="Heuer A."/>
            <person name="Rast P."/>
            <person name="Oberbeckmann S."/>
            <person name="Bunk B."/>
            <person name="Jeske O."/>
            <person name="Meyerdierks A."/>
            <person name="Storesund J.E."/>
            <person name="Kallscheuer N."/>
            <person name="Luecker S."/>
            <person name="Lage O.M."/>
            <person name="Pohl T."/>
            <person name="Merkel B.J."/>
            <person name="Hornburger P."/>
            <person name="Mueller R.-W."/>
            <person name="Bruemmer F."/>
            <person name="Labrenz M."/>
            <person name="Spormann A.M."/>
            <person name="Op den Camp H."/>
            <person name="Overmann J."/>
            <person name="Amann R."/>
            <person name="Jetten M.S.M."/>
            <person name="Mascher T."/>
            <person name="Medema M.H."/>
            <person name="Devos D.P."/>
            <person name="Kaster A.-K."/>
            <person name="Ovreas L."/>
            <person name="Rohde M."/>
            <person name="Galperin M.Y."/>
            <person name="Jogler C."/>
        </authorList>
    </citation>
    <scope>NUCLEOTIDE SEQUENCE [LARGE SCALE GENOMIC DNA]</scope>
    <source>
        <strain evidence="2 3">EC9</strain>
    </source>
</reference>
<dbReference type="AlphaFoldDB" id="A0A517LXN0"/>
<keyword evidence="1" id="KW-0175">Coiled coil</keyword>
<dbReference type="KEGG" id="ruv:EC9_15630"/>
<dbReference type="PANTHER" id="PTHR30469">
    <property type="entry name" value="MULTIDRUG RESISTANCE PROTEIN MDTA"/>
    <property type="match status" value="1"/>
</dbReference>
<feature type="coiled-coil region" evidence="1">
    <location>
        <begin position="84"/>
        <end position="111"/>
    </location>
</feature>
<dbReference type="SUPFAM" id="SSF111369">
    <property type="entry name" value="HlyD-like secretion proteins"/>
    <property type="match status" value="1"/>
</dbReference>
<dbReference type="Gene3D" id="1.10.287.470">
    <property type="entry name" value="Helix hairpin bin"/>
    <property type="match status" value="1"/>
</dbReference>
<protein>
    <submittedName>
        <fullName evidence="2">HlyD family secretion protein</fullName>
    </submittedName>
</protein>
<keyword evidence="3" id="KW-1185">Reference proteome</keyword>
<evidence type="ECO:0000256" key="1">
    <source>
        <dbReference type="SAM" id="Coils"/>
    </source>
</evidence>
<dbReference type="GO" id="GO:0015562">
    <property type="term" value="F:efflux transmembrane transporter activity"/>
    <property type="evidence" value="ECO:0007669"/>
    <property type="project" value="TreeGrafter"/>
</dbReference>
<sequence length="309" mass="34187">MNPFSKYNSFAIAALAVSLGASNNLGWAQSASEPIPVRDSLVEAIDDNRISAGADGILFLDNGIVEEGKMVKAGQVIAMIDPEQAKLNLVLKQAEEEQARLQAENDVNIRAAEKSMEYEWAEAKSAEELHKKQAMPYWDMRREVLEAERSKLAIEMARNEQQVAEATFAAKTAERQLAEHEIKRREIAATFDGIIAKRYGKDGEWVQAGTPIVRVVRIDEIKVEGDVAGLDAPERIVIGAPVSIRVHVGGNRYVDFQSRLEYVSPILESDNTYRVWAKIVNKVEGGRYLVSPGMPAEMQLLPVAGQNLN</sequence>
<organism evidence="2 3">
    <name type="scientific">Rosistilla ulvae</name>
    <dbReference type="NCBI Taxonomy" id="1930277"/>
    <lineage>
        <taxon>Bacteria</taxon>
        <taxon>Pseudomonadati</taxon>
        <taxon>Planctomycetota</taxon>
        <taxon>Planctomycetia</taxon>
        <taxon>Pirellulales</taxon>
        <taxon>Pirellulaceae</taxon>
        <taxon>Rosistilla</taxon>
    </lineage>
</organism>
<feature type="coiled-coil region" evidence="1">
    <location>
        <begin position="142"/>
        <end position="190"/>
    </location>
</feature>
<dbReference type="Gene3D" id="2.40.30.170">
    <property type="match status" value="1"/>
</dbReference>
<name>A0A517LXN0_9BACT</name>
<dbReference type="Proteomes" id="UP000319557">
    <property type="component" value="Chromosome"/>
</dbReference>
<dbReference type="OrthoDB" id="259511at2"/>